<gene>
    <name evidence="4" type="ORF">BOX17_14830</name>
</gene>
<accession>A0A1J0VJA1</accession>
<dbReference type="GO" id="GO:0016780">
    <property type="term" value="F:phosphotransferase activity, for other substituted phosphate groups"/>
    <property type="evidence" value="ECO:0007669"/>
    <property type="project" value="TreeGrafter"/>
</dbReference>
<keyword evidence="2" id="KW-0472">Membrane</keyword>
<reference evidence="5" key="1">
    <citation type="submission" date="2016-11" db="EMBL/GenBank/DDBJ databases">
        <title>Halolamina sediminis sp. nov., an extremely halophilic archaeon isolated from solar salt.</title>
        <authorList>
            <person name="Koh H.-W."/>
            <person name="Rani S."/>
            <person name="Park S.-J."/>
        </authorList>
    </citation>
    <scope>NUCLEOTIDE SEQUENCE [LARGE SCALE GENOMIC DNA]</scope>
    <source>
        <strain evidence="5">Hb3</strain>
    </source>
</reference>
<dbReference type="OrthoDB" id="9808602at2"/>
<dbReference type="EMBL" id="CP018139">
    <property type="protein sequence ID" value="APE32112.1"/>
    <property type="molecule type" value="Genomic_DNA"/>
</dbReference>
<protein>
    <submittedName>
        <fullName evidence="4">Sugar transferase</fullName>
    </submittedName>
</protein>
<evidence type="ECO:0000313" key="4">
    <source>
        <dbReference type="EMBL" id="APE32112.1"/>
    </source>
</evidence>
<proteinExistence type="inferred from homology"/>
<dbReference type="RefSeq" id="WP_071945906.1">
    <property type="nucleotide sequence ID" value="NZ_CP018139.1"/>
</dbReference>
<dbReference type="Pfam" id="PF02397">
    <property type="entry name" value="Bac_transf"/>
    <property type="match status" value="1"/>
</dbReference>
<evidence type="ECO:0000259" key="3">
    <source>
        <dbReference type="Pfam" id="PF02397"/>
    </source>
</evidence>
<keyword evidence="5" id="KW-1185">Reference proteome</keyword>
<organism evidence="4 5">
    <name type="scientific">Halomonas aestuarii</name>
    <dbReference type="NCBI Taxonomy" id="1897729"/>
    <lineage>
        <taxon>Bacteria</taxon>
        <taxon>Pseudomonadati</taxon>
        <taxon>Pseudomonadota</taxon>
        <taxon>Gammaproteobacteria</taxon>
        <taxon>Oceanospirillales</taxon>
        <taxon>Halomonadaceae</taxon>
        <taxon>Halomonas</taxon>
    </lineage>
</organism>
<evidence type="ECO:0000256" key="1">
    <source>
        <dbReference type="ARBA" id="ARBA00006464"/>
    </source>
</evidence>
<dbReference type="AlphaFoldDB" id="A0A1J0VJA1"/>
<dbReference type="PANTHER" id="PTHR30576">
    <property type="entry name" value="COLANIC BIOSYNTHESIS UDP-GLUCOSE LIPID CARRIER TRANSFERASE"/>
    <property type="match status" value="1"/>
</dbReference>
<evidence type="ECO:0000256" key="2">
    <source>
        <dbReference type="SAM" id="Phobius"/>
    </source>
</evidence>
<dbReference type="Proteomes" id="UP000181985">
    <property type="component" value="Chromosome"/>
</dbReference>
<comment type="similarity">
    <text evidence="1">Belongs to the bacterial sugar transferase family.</text>
</comment>
<dbReference type="KEGG" id="hsi:BOX17_14830"/>
<dbReference type="PANTHER" id="PTHR30576:SF10">
    <property type="entry name" value="SLL5057 PROTEIN"/>
    <property type="match status" value="1"/>
</dbReference>
<keyword evidence="2" id="KW-0812">Transmembrane</keyword>
<feature type="transmembrane region" description="Helical" evidence="2">
    <location>
        <begin position="12"/>
        <end position="33"/>
    </location>
</feature>
<feature type="domain" description="Bacterial sugar transferase" evidence="3">
    <location>
        <begin position="7"/>
        <end position="186"/>
    </location>
</feature>
<evidence type="ECO:0000313" key="5">
    <source>
        <dbReference type="Proteomes" id="UP000181985"/>
    </source>
</evidence>
<dbReference type="InterPro" id="IPR003362">
    <property type="entry name" value="Bact_transf"/>
</dbReference>
<sequence length="224" mass="25191">MKQPFAKRALDLIASLTALVLLAPLLGILALWVRLDSPGPALFRQTRLGRSGRAFELYKFRSMVVRESVDQYREAVVEEGRDPRITRAGRWLRASSLDELPQLWNVLRGDMSLVGPRPLLPEQEEAVPARMRRRFMVVPGLTGLAQVRGRRGLDWPEQLAADCDYVDRRSLVMDLAILLATVRVVFAAQGVYGGAGSNWRAYLPDHQACLPDTQTRQDAEVRES</sequence>
<keyword evidence="2" id="KW-1133">Transmembrane helix</keyword>
<name>A0A1J0VJA1_9GAMM</name>
<keyword evidence="4" id="KW-0808">Transferase</keyword>